<accession>A0A0H2XVX9</accession>
<feature type="region of interest" description="Disordered" evidence="1">
    <location>
        <begin position="30"/>
        <end position="82"/>
    </location>
</feature>
<name>A0A0H2XVX9_BURO1</name>
<reference evidence="2" key="1">
    <citation type="submission" date="2006-05" db="EMBL/GenBank/DDBJ databases">
        <title>Complete sequence of chromosome 2 of Burkholderia cenocepacia AU 1054.</title>
        <authorList>
            <consortium name="US DOE Joint Genome Institute"/>
            <person name="Copeland A."/>
            <person name="Lucas S."/>
            <person name="Lapidus A."/>
            <person name="Barry K."/>
            <person name="Detter J.C."/>
            <person name="Glavina del Rio T."/>
            <person name="Hammon N."/>
            <person name="Israni S."/>
            <person name="Dalin E."/>
            <person name="Tice H."/>
            <person name="Pitluck S."/>
            <person name="Chain P."/>
            <person name="Malfatti S."/>
            <person name="Shin M."/>
            <person name="Vergez L."/>
            <person name="Schmutz J."/>
            <person name="Larimer F."/>
            <person name="Land M."/>
            <person name="Hauser L."/>
            <person name="Kyrpides N."/>
            <person name="Lykidis A."/>
            <person name="LiPuma J.J."/>
            <person name="Konstantinidis K."/>
            <person name="Tiedje J.M."/>
            <person name="Richardson P."/>
        </authorList>
    </citation>
    <scope>NUCLEOTIDE SEQUENCE [LARGE SCALE GENOMIC DNA]</scope>
    <source>
        <strain evidence="2">AU 1054</strain>
    </source>
</reference>
<dbReference type="HOGENOM" id="CLU_2551720_0_0_4"/>
<evidence type="ECO:0000256" key="1">
    <source>
        <dbReference type="SAM" id="MobiDB-lite"/>
    </source>
</evidence>
<protein>
    <submittedName>
        <fullName evidence="2">Uncharacterized protein</fullName>
    </submittedName>
</protein>
<evidence type="ECO:0000313" key="2">
    <source>
        <dbReference type="EMBL" id="ABF78834.1"/>
    </source>
</evidence>
<dbReference type="EMBL" id="CP000379">
    <property type="protein sequence ID" value="ABF78834.1"/>
    <property type="molecule type" value="Genomic_DNA"/>
</dbReference>
<sequence length="82" mass="9094">MKNGGGAGRPAAPRIASCAVVSPGCERLADSAAQRPVRCERNDVRRHPAARKRPTDRPATTRRSPAETRHKKSNKYFMREIL</sequence>
<feature type="compositionally biased region" description="Basic and acidic residues" evidence="1">
    <location>
        <begin position="37"/>
        <end position="46"/>
    </location>
</feature>
<proteinExistence type="predicted"/>
<dbReference type="AlphaFoldDB" id="A0A0H2XVX9"/>
<gene>
    <name evidence="2" type="ordered locus">Bcen_3945</name>
</gene>
<organism evidence="2">
    <name type="scientific">Burkholderia orbicola (strain AU 1054)</name>
    <dbReference type="NCBI Taxonomy" id="331271"/>
    <lineage>
        <taxon>Bacteria</taxon>
        <taxon>Pseudomonadati</taxon>
        <taxon>Pseudomonadota</taxon>
        <taxon>Betaproteobacteria</taxon>
        <taxon>Burkholderiales</taxon>
        <taxon>Burkholderiaceae</taxon>
        <taxon>Burkholderia</taxon>
        <taxon>Burkholderia cepacia complex</taxon>
        <taxon>Burkholderia orbicola</taxon>
    </lineage>
</organism>